<evidence type="ECO:0000259" key="9">
    <source>
        <dbReference type="Pfam" id="PF12161"/>
    </source>
</evidence>
<proteinExistence type="inferred from homology"/>
<keyword evidence="5" id="KW-0949">S-adenosyl-L-methionine</keyword>
<dbReference type="GO" id="GO:0009007">
    <property type="term" value="F:site-specific DNA-methyltransferase (adenine-specific) activity"/>
    <property type="evidence" value="ECO:0007669"/>
    <property type="project" value="UniProtKB-EC"/>
</dbReference>
<dbReference type="EC" id="2.1.1.72" evidence="2"/>
<evidence type="ECO:0000256" key="2">
    <source>
        <dbReference type="ARBA" id="ARBA00011900"/>
    </source>
</evidence>
<dbReference type="EMBL" id="SVBY01000049">
    <property type="protein sequence ID" value="MBE6093002.1"/>
    <property type="molecule type" value="Genomic_DNA"/>
</dbReference>
<dbReference type="InterPro" id="IPR029063">
    <property type="entry name" value="SAM-dependent_MTases_sf"/>
</dbReference>
<gene>
    <name evidence="10" type="ORF">E7201_07545</name>
</gene>
<dbReference type="InterPro" id="IPR038333">
    <property type="entry name" value="T1MK-like_N_sf"/>
</dbReference>
<dbReference type="Gene3D" id="3.40.50.150">
    <property type="entry name" value="Vaccinia Virus protein VP39"/>
    <property type="match status" value="1"/>
</dbReference>
<comment type="similarity">
    <text evidence="1">Belongs to the N(4)/N(6)-methyltransferase family.</text>
</comment>
<evidence type="ECO:0000256" key="5">
    <source>
        <dbReference type="ARBA" id="ARBA00022691"/>
    </source>
</evidence>
<evidence type="ECO:0000313" key="11">
    <source>
        <dbReference type="Proteomes" id="UP000761380"/>
    </source>
</evidence>
<dbReference type="PANTHER" id="PTHR42933:SF4">
    <property type="entry name" value="TYPE I RESTRICTION ENZYME ECOKI METHYLASE SUBUNIT"/>
    <property type="match status" value="1"/>
</dbReference>
<evidence type="ECO:0000256" key="7">
    <source>
        <dbReference type="ARBA" id="ARBA00047942"/>
    </source>
</evidence>
<dbReference type="InterPro" id="IPR051537">
    <property type="entry name" value="DNA_Adenine_Mtase"/>
</dbReference>
<evidence type="ECO:0000256" key="6">
    <source>
        <dbReference type="ARBA" id="ARBA00022747"/>
    </source>
</evidence>
<protein>
    <recommendedName>
        <fullName evidence="2">site-specific DNA-methyltransferase (adenine-specific)</fullName>
        <ecNumber evidence="2">2.1.1.72</ecNumber>
    </recommendedName>
</protein>
<evidence type="ECO:0000256" key="1">
    <source>
        <dbReference type="ARBA" id="ARBA00006594"/>
    </source>
</evidence>
<organism evidence="10 11">
    <name type="scientific">Selenomonas ruminantium</name>
    <dbReference type="NCBI Taxonomy" id="971"/>
    <lineage>
        <taxon>Bacteria</taxon>
        <taxon>Bacillati</taxon>
        <taxon>Bacillota</taxon>
        <taxon>Negativicutes</taxon>
        <taxon>Selenomonadales</taxon>
        <taxon>Selenomonadaceae</taxon>
        <taxon>Selenomonas</taxon>
    </lineage>
</organism>
<dbReference type="AlphaFoldDB" id="A0A927WJE7"/>
<keyword evidence="3 10" id="KW-0489">Methyltransferase</keyword>
<dbReference type="GO" id="GO:0003677">
    <property type="term" value="F:DNA binding"/>
    <property type="evidence" value="ECO:0007669"/>
    <property type="project" value="InterPro"/>
</dbReference>
<feature type="domain" description="N6 adenine-specific DNA methyltransferase N-terminal" evidence="9">
    <location>
        <begin position="9"/>
        <end position="130"/>
    </location>
</feature>
<accession>A0A927WJE7</accession>
<evidence type="ECO:0000313" key="10">
    <source>
        <dbReference type="EMBL" id="MBE6093002.1"/>
    </source>
</evidence>
<keyword evidence="6" id="KW-0680">Restriction system</keyword>
<name>A0A927WJE7_SELRU</name>
<keyword evidence="4" id="KW-0808">Transferase</keyword>
<dbReference type="PANTHER" id="PTHR42933">
    <property type="entry name" value="SLR6095 PROTEIN"/>
    <property type="match status" value="1"/>
</dbReference>
<dbReference type="Pfam" id="PF12161">
    <property type="entry name" value="HsdM_N"/>
    <property type="match status" value="1"/>
</dbReference>
<feature type="domain" description="DNA methylase adenine-specific" evidence="8">
    <location>
        <begin position="145"/>
        <end position="445"/>
    </location>
</feature>
<dbReference type="GO" id="GO:0032259">
    <property type="term" value="P:methylation"/>
    <property type="evidence" value="ECO:0007669"/>
    <property type="project" value="UniProtKB-KW"/>
</dbReference>
<dbReference type="PROSITE" id="PS00092">
    <property type="entry name" value="N6_MTASE"/>
    <property type="match status" value="1"/>
</dbReference>
<evidence type="ECO:0000256" key="3">
    <source>
        <dbReference type="ARBA" id="ARBA00022603"/>
    </source>
</evidence>
<dbReference type="Proteomes" id="UP000761380">
    <property type="component" value="Unassembled WGS sequence"/>
</dbReference>
<comment type="caution">
    <text evidence="10">The sequence shown here is derived from an EMBL/GenBank/DDBJ whole genome shotgun (WGS) entry which is preliminary data.</text>
</comment>
<dbReference type="InterPro" id="IPR022749">
    <property type="entry name" value="D12N6_MeTrfase_N"/>
</dbReference>
<sequence>MAGNLGGLVKRLQDIMRQDAGINGDAQRIEQIVWMLFLKVYSAKEEEWEFDDEEFVSIIPEKYRWQNWAHEEKQGDGLTGDDLLDFVNDMFKAFKELKITKDTSLRKAIVRTVFEDTNQYMKDGVLLRQMANELDNIDLSGYEEIHALGDIYETILKDLQSAGHAGEFYTPRAVTDFMAKMIEPKLGETMADFACGTGGFITSWLKELEPQVKTIEDREKMGSSIYGIEKKQFPYMLAITNLLLHDIDEPRIYHDNSLAHSVLDYTEKDSFDKILMNPPYGGTEGEAIKNNFPDELANSETADLFMSVIMYRLKENGRAAVVLPDGFLFGTDNTKTAIKKKLISEFNLHTIIRLPGSVFAPYTSITTNLLFFDNTKPTQEVWFYRLDMPEGYKHFSKTKPMKLEHFQPVMKWWQNREEIEADGWPKAKRYTAEEIADSGYNLDLCGFPHEEEEILDPLDLIQNYQEHRKELNTEIDRVLGEITEKLALENR</sequence>
<dbReference type="GO" id="GO:0008170">
    <property type="term" value="F:N-methyltransferase activity"/>
    <property type="evidence" value="ECO:0007669"/>
    <property type="project" value="InterPro"/>
</dbReference>
<dbReference type="Pfam" id="PF02384">
    <property type="entry name" value="N6_Mtase"/>
    <property type="match status" value="1"/>
</dbReference>
<dbReference type="InterPro" id="IPR003356">
    <property type="entry name" value="DNA_methylase_A-5"/>
</dbReference>
<evidence type="ECO:0000256" key="4">
    <source>
        <dbReference type="ARBA" id="ARBA00022679"/>
    </source>
</evidence>
<dbReference type="PRINTS" id="PR00507">
    <property type="entry name" value="N12N6MTFRASE"/>
</dbReference>
<evidence type="ECO:0000259" key="8">
    <source>
        <dbReference type="Pfam" id="PF02384"/>
    </source>
</evidence>
<reference evidence="10" key="1">
    <citation type="submission" date="2019-04" db="EMBL/GenBank/DDBJ databases">
        <title>Evolution of Biomass-Degrading Anaerobic Consortia Revealed by Metagenomics.</title>
        <authorList>
            <person name="Peng X."/>
        </authorList>
    </citation>
    <scope>NUCLEOTIDE SEQUENCE</scope>
    <source>
        <strain evidence="10">SIG240</strain>
    </source>
</reference>
<comment type="catalytic activity">
    <reaction evidence="7">
        <text>a 2'-deoxyadenosine in DNA + S-adenosyl-L-methionine = an N(6)-methyl-2'-deoxyadenosine in DNA + S-adenosyl-L-homocysteine + H(+)</text>
        <dbReference type="Rhea" id="RHEA:15197"/>
        <dbReference type="Rhea" id="RHEA-COMP:12418"/>
        <dbReference type="Rhea" id="RHEA-COMP:12419"/>
        <dbReference type="ChEBI" id="CHEBI:15378"/>
        <dbReference type="ChEBI" id="CHEBI:57856"/>
        <dbReference type="ChEBI" id="CHEBI:59789"/>
        <dbReference type="ChEBI" id="CHEBI:90615"/>
        <dbReference type="ChEBI" id="CHEBI:90616"/>
        <dbReference type="EC" id="2.1.1.72"/>
    </reaction>
</comment>
<dbReference type="Gene3D" id="1.20.1260.30">
    <property type="match status" value="1"/>
</dbReference>
<dbReference type="InterPro" id="IPR002052">
    <property type="entry name" value="DNA_methylase_N6_adenine_CS"/>
</dbReference>
<dbReference type="GO" id="GO:0009307">
    <property type="term" value="P:DNA restriction-modification system"/>
    <property type="evidence" value="ECO:0007669"/>
    <property type="project" value="UniProtKB-KW"/>
</dbReference>
<dbReference type="SUPFAM" id="SSF53335">
    <property type="entry name" value="S-adenosyl-L-methionine-dependent methyltransferases"/>
    <property type="match status" value="1"/>
</dbReference>